<dbReference type="OrthoDB" id="330982at2759"/>
<dbReference type="InterPro" id="IPR013122">
    <property type="entry name" value="PKD1_2_channel"/>
</dbReference>
<feature type="domain" description="Polycystin cation channel PKD1/PKD2" evidence="8">
    <location>
        <begin position="910"/>
        <end position="1055"/>
    </location>
</feature>
<dbReference type="InterPro" id="IPR051223">
    <property type="entry name" value="Polycystin"/>
</dbReference>
<dbReference type="Proteomes" id="UP000030754">
    <property type="component" value="Unassembled WGS sequence"/>
</dbReference>
<keyword evidence="4 7" id="KW-0472">Membrane</keyword>
<dbReference type="GO" id="GO:0016020">
    <property type="term" value="C:membrane"/>
    <property type="evidence" value="ECO:0007669"/>
    <property type="project" value="UniProtKB-SubCell"/>
</dbReference>
<reference evidence="9" key="2">
    <citation type="submission" date="2013-10" db="EMBL/GenBank/DDBJ databases">
        <authorList>
            <person name="Aslett M."/>
        </authorList>
    </citation>
    <scope>NUCLEOTIDE SEQUENCE [LARGE SCALE GENOMIC DNA]</scope>
    <source>
        <strain evidence="9">Houghton</strain>
    </source>
</reference>
<feature type="transmembrane region" description="Helical" evidence="7">
    <location>
        <begin position="970"/>
        <end position="992"/>
    </location>
</feature>
<feature type="transmembrane region" description="Helical" evidence="7">
    <location>
        <begin position="316"/>
        <end position="342"/>
    </location>
</feature>
<feature type="compositionally biased region" description="Basic and acidic residues" evidence="6">
    <location>
        <begin position="431"/>
        <end position="453"/>
    </location>
</feature>
<comment type="subcellular location">
    <subcellularLocation>
        <location evidence="1">Membrane</location>
        <topology evidence="1">Multi-pass membrane protein</topology>
    </subcellularLocation>
</comment>
<dbReference type="Pfam" id="PF08016">
    <property type="entry name" value="PKD_channel"/>
    <property type="match status" value="1"/>
</dbReference>
<feature type="transmembrane region" description="Helical" evidence="7">
    <location>
        <begin position="930"/>
        <end position="949"/>
    </location>
</feature>
<gene>
    <name evidence="9" type="ORF">ENH_00013000</name>
</gene>
<evidence type="ECO:0000256" key="3">
    <source>
        <dbReference type="ARBA" id="ARBA00022989"/>
    </source>
</evidence>
<sequence length="1299" mass="146011">MTERERVQFQDGSERMLVQLTEQQRRERGATATAAPALRQQRKLGGAAETVEQKKTLTDEGYKKNQKFHRQRHFLKDQNTISIGAVLKEQRPLVRREMFRRRLFPIRFEESARSVEEVQQLLMQRKPFGQLVISVCYLAALLVFISYSLEVNRIFEAANGVSSPIKSALAPTVSNFNSLSYEVAKAEGTTPTPPSVADFSELGHPADMLMMSSKAGVASWLLYGFIPLLYGPSPQTSNLGSARVIGNCFRLTFRQVELKGVDGFDLGYEGGWPLAAAEASSSIAASKLSLTTSAAFLLGGTLGNYDVYTMSSVNSILAGIFFVPLFLVFSAFGFTILTAVVLRKHNLCADSVQQGVLKYKLEKQDLFQTRYEWLRHAVASGCSSFWAALRGCWEPQRMSVLEEESHEGFHDDVEEAAASKKEKTSKKFRSRWREKGKDPIEREQHAEKKHLSVEEDDDSPPQYPSWVWQAMGMEDPINMYSVGSGEKKSFYVDPASVDSYFETYGYFRGFGMTGMKESSDCYFQPDIPTTLVDENPAPSVDKVYILVRNQSQEDHEDAWKKLFVVAFVAITVATVSLQLSVDTSADIRDMAGRAVAKTGFPLDPVTLACEDTALGLANVNVSIRFPIQHVFSITSPRSLYSWLKSDQGLMALFSSHTSSALFNQTFPQSTLIDGRTYQQLVLCNWNAAITTRSIRVTLNTRSESIYPVQLGFTCESLQCVYQPLFENTTFRDFLKGLGDQDILRDVGTELAFHTFLLSPNSGNMILELLLSFRRDSGGTVAPSLSVESWKLQPYATWDFATVAAVALQVASAALFLFFGCSFFVEFCRLRRKLKEEREDYSFGLCLGVFFVDDLFNAFDIIGFIVLACAISVWVLHVCSSPHSEVFNLADDLVTASAAAASGATEETEATTAAGVLFEAFSSASALLGTYAQLAAAIMAAAFLRLLRLGRKHKRMTMMFYALASSAEEMIQVLIGTVLLFLGFSYLCFLAFGRHMENYSTVKNSFISTIMLTTGFFPLSQLFQSDAFMAGAFVFPYLFFMGIICFSFFLSVLLRSLAYRSAEIRAMERLRKIEHRSVLRSAKLFFEELMCNFRVRREILEEQQKESQLKQLQEQADATTHFRKRIATERQDNSAELRKSEEAERKRREKPLKVVELPPDVVTSALSDAQYAALPEDIRFFANQEVTLFADRFRVMATQLKLSSGNIVSLLHQLENEAYTELLKLSREVAQQEGHLRHEASVYTSQVDTGQQRLTAYTKYVEKALQEREEELQLQEHELKLLEARMEGDLQEAERYGGES</sequence>
<name>U6MNG3_9EIME</name>
<evidence type="ECO:0000256" key="2">
    <source>
        <dbReference type="ARBA" id="ARBA00022692"/>
    </source>
</evidence>
<dbReference type="VEuPathDB" id="ToxoDB:ENH_00013000"/>
<feature type="region of interest" description="Disordered" evidence="6">
    <location>
        <begin position="1129"/>
        <end position="1149"/>
    </location>
</feature>
<feature type="transmembrane region" description="Helical" evidence="7">
    <location>
        <begin position="128"/>
        <end position="149"/>
    </location>
</feature>
<evidence type="ECO:0000256" key="4">
    <source>
        <dbReference type="ARBA" id="ARBA00023136"/>
    </source>
</evidence>
<evidence type="ECO:0000256" key="7">
    <source>
        <dbReference type="SAM" id="Phobius"/>
    </source>
</evidence>
<keyword evidence="5" id="KW-0175">Coiled coil</keyword>
<evidence type="ECO:0000256" key="1">
    <source>
        <dbReference type="ARBA" id="ARBA00004141"/>
    </source>
</evidence>
<dbReference type="PANTHER" id="PTHR10877">
    <property type="entry name" value="POLYCYSTIN FAMILY MEMBER"/>
    <property type="match status" value="1"/>
</dbReference>
<accession>U6MNG3</accession>
<dbReference type="GO" id="GO:0005262">
    <property type="term" value="F:calcium channel activity"/>
    <property type="evidence" value="ECO:0007669"/>
    <property type="project" value="TreeGrafter"/>
</dbReference>
<keyword evidence="10" id="KW-1185">Reference proteome</keyword>
<dbReference type="PANTHER" id="PTHR10877:SF197">
    <property type="entry name" value="POLYCYSTIC KIDNEY DISEASE PROTEIN 1-LIKE 2"/>
    <property type="match status" value="1"/>
</dbReference>
<evidence type="ECO:0000313" key="9">
    <source>
        <dbReference type="EMBL" id="CDJ65772.1"/>
    </source>
</evidence>
<proteinExistence type="predicted"/>
<organism evidence="9 10">
    <name type="scientific">Eimeria necatrix</name>
    <dbReference type="NCBI Taxonomy" id="51315"/>
    <lineage>
        <taxon>Eukaryota</taxon>
        <taxon>Sar</taxon>
        <taxon>Alveolata</taxon>
        <taxon>Apicomplexa</taxon>
        <taxon>Conoidasida</taxon>
        <taxon>Coccidia</taxon>
        <taxon>Eucoccidiorida</taxon>
        <taxon>Eimeriorina</taxon>
        <taxon>Eimeriidae</taxon>
        <taxon>Eimeria</taxon>
    </lineage>
</organism>
<dbReference type="GeneID" id="25471482"/>
<feature type="transmembrane region" description="Helical" evidence="7">
    <location>
        <begin position="844"/>
        <end position="875"/>
    </location>
</feature>
<evidence type="ECO:0000256" key="6">
    <source>
        <dbReference type="SAM" id="MobiDB-lite"/>
    </source>
</evidence>
<dbReference type="GO" id="GO:0050982">
    <property type="term" value="P:detection of mechanical stimulus"/>
    <property type="evidence" value="ECO:0007669"/>
    <property type="project" value="TreeGrafter"/>
</dbReference>
<protein>
    <recommendedName>
        <fullName evidence="8">Polycystin cation channel PKD1/PKD2 domain-containing protein</fullName>
    </recommendedName>
</protein>
<evidence type="ECO:0000313" key="10">
    <source>
        <dbReference type="Proteomes" id="UP000030754"/>
    </source>
</evidence>
<feature type="compositionally biased region" description="Basic and acidic residues" evidence="6">
    <location>
        <begin position="1129"/>
        <end position="1145"/>
    </location>
</feature>
<keyword evidence="2 7" id="KW-0812">Transmembrane</keyword>
<dbReference type="RefSeq" id="XP_013434239.1">
    <property type="nucleotide sequence ID" value="XM_013578785.1"/>
</dbReference>
<feature type="transmembrane region" description="Helical" evidence="7">
    <location>
        <begin position="1034"/>
        <end position="1053"/>
    </location>
</feature>
<keyword evidence="3 7" id="KW-1133">Transmembrane helix</keyword>
<evidence type="ECO:0000256" key="5">
    <source>
        <dbReference type="SAM" id="Coils"/>
    </source>
</evidence>
<feature type="coiled-coil region" evidence="5">
    <location>
        <begin position="1264"/>
        <end position="1291"/>
    </location>
</feature>
<evidence type="ECO:0000259" key="8">
    <source>
        <dbReference type="Pfam" id="PF08016"/>
    </source>
</evidence>
<dbReference type="EMBL" id="HG723282">
    <property type="protein sequence ID" value="CDJ65772.1"/>
    <property type="molecule type" value="Genomic_DNA"/>
</dbReference>
<feature type="transmembrane region" description="Helical" evidence="7">
    <location>
        <begin position="799"/>
        <end position="824"/>
    </location>
</feature>
<feature type="region of interest" description="Disordered" evidence="6">
    <location>
        <begin position="414"/>
        <end position="463"/>
    </location>
</feature>
<reference evidence="9" key="1">
    <citation type="submission" date="2013-10" db="EMBL/GenBank/DDBJ databases">
        <title>Genomic analysis of the causative agents of coccidiosis in chickens.</title>
        <authorList>
            <person name="Reid A.J."/>
            <person name="Blake D."/>
            <person name="Billington K."/>
            <person name="Browne H."/>
            <person name="Dunn M."/>
            <person name="Hung S."/>
            <person name="Kawahara F."/>
            <person name="Miranda-Saavedra D."/>
            <person name="Mourier T."/>
            <person name="Nagra H."/>
            <person name="Otto T.D."/>
            <person name="Rawlings N."/>
            <person name="Sanchez A."/>
            <person name="Sanders M."/>
            <person name="Subramaniam C."/>
            <person name="Tay Y."/>
            <person name="Dear P."/>
            <person name="Doerig C."/>
            <person name="Gruber A."/>
            <person name="Parkinson J."/>
            <person name="Shirley M."/>
            <person name="Wan K.L."/>
            <person name="Berriman M."/>
            <person name="Tomley F."/>
            <person name="Pain A."/>
        </authorList>
    </citation>
    <scope>NUCLEOTIDE SEQUENCE [LARGE SCALE GENOMIC DNA]</scope>
    <source>
        <strain evidence="9">Houghton</strain>
    </source>
</reference>